<evidence type="ECO:0008006" key="2">
    <source>
        <dbReference type="Google" id="ProtNLM"/>
    </source>
</evidence>
<reference evidence="1" key="1">
    <citation type="submission" date="2018-06" db="EMBL/GenBank/DDBJ databases">
        <authorList>
            <person name="Zhirakovskaya E."/>
        </authorList>
    </citation>
    <scope>NUCLEOTIDE SEQUENCE</scope>
</reference>
<dbReference type="AlphaFoldDB" id="A0A3B0ZX80"/>
<gene>
    <name evidence="1" type="ORF">MNBD_GAMMA23-26</name>
</gene>
<name>A0A3B0ZX80_9ZZZZ</name>
<dbReference type="PANTHER" id="PTHR38774:SF1">
    <property type="entry name" value="CYTOPLASMIC PROTEIN"/>
    <property type="match status" value="1"/>
</dbReference>
<proteinExistence type="predicted"/>
<protein>
    <recommendedName>
        <fullName evidence="2">DUF1249 domain-containing protein</fullName>
    </recommendedName>
</protein>
<evidence type="ECO:0000313" key="1">
    <source>
        <dbReference type="EMBL" id="VAW98205.1"/>
    </source>
</evidence>
<dbReference type="Pfam" id="PF06853">
    <property type="entry name" value="DUF1249"/>
    <property type="match status" value="1"/>
</dbReference>
<sequence>MAVTQYSRPNPMLWYEMNYHALLQLVPDLRMDIKKPMMHQLGSLVNNHFSFDMAGARLSIRLLELNRYTQHLQVINHFKTDKKLLPALCLNVRAYHDASVVEVISCSGIEKLLPDYTYPNEKMLLKDEKRQANRLLFEWLSSAKAYYRFEPVRQEVW</sequence>
<dbReference type="InterPro" id="IPR009659">
    <property type="entry name" value="DUF1249"/>
</dbReference>
<accession>A0A3B0ZX80</accession>
<organism evidence="1">
    <name type="scientific">hydrothermal vent metagenome</name>
    <dbReference type="NCBI Taxonomy" id="652676"/>
    <lineage>
        <taxon>unclassified sequences</taxon>
        <taxon>metagenomes</taxon>
        <taxon>ecological metagenomes</taxon>
    </lineage>
</organism>
<dbReference type="EMBL" id="UOFT01000065">
    <property type="protein sequence ID" value="VAW98205.1"/>
    <property type="molecule type" value="Genomic_DNA"/>
</dbReference>
<dbReference type="PANTHER" id="PTHR38774">
    <property type="entry name" value="CYTOPLASMIC PROTEIN-RELATED"/>
    <property type="match status" value="1"/>
</dbReference>